<proteinExistence type="predicted"/>
<name>A0ABR4AL42_9LECA</name>
<dbReference type="Proteomes" id="UP001590951">
    <property type="component" value="Unassembled WGS sequence"/>
</dbReference>
<organism evidence="1 2">
    <name type="scientific">Lepraria finkii</name>
    <dbReference type="NCBI Taxonomy" id="1340010"/>
    <lineage>
        <taxon>Eukaryota</taxon>
        <taxon>Fungi</taxon>
        <taxon>Dikarya</taxon>
        <taxon>Ascomycota</taxon>
        <taxon>Pezizomycotina</taxon>
        <taxon>Lecanoromycetes</taxon>
        <taxon>OSLEUM clade</taxon>
        <taxon>Lecanoromycetidae</taxon>
        <taxon>Lecanorales</taxon>
        <taxon>Lecanorineae</taxon>
        <taxon>Stereocaulaceae</taxon>
        <taxon>Lepraria</taxon>
    </lineage>
</organism>
<evidence type="ECO:0000313" key="2">
    <source>
        <dbReference type="Proteomes" id="UP001590951"/>
    </source>
</evidence>
<dbReference type="EMBL" id="JBHFEH010000203">
    <property type="protein sequence ID" value="KAL2044153.1"/>
    <property type="molecule type" value="Genomic_DNA"/>
</dbReference>
<sequence length="66" mass="7374">MPLQSPILEIDGDHANRSNIQRRNRNWSGTVTTTALALNFMRVESKTASKFQPVIPAGRATYCQIT</sequence>
<accession>A0ABR4AL42</accession>
<reference evidence="1 2" key="1">
    <citation type="submission" date="2024-09" db="EMBL/GenBank/DDBJ databases">
        <title>Rethinking Asexuality: The Enigmatic Case of Functional Sexual Genes in Lepraria (Stereocaulaceae).</title>
        <authorList>
            <person name="Doellman M."/>
            <person name="Sun Y."/>
            <person name="Barcenas-Pena A."/>
            <person name="Lumbsch H.T."/>
            <person name="Grewe F."/>
        </authorList>
    </citation>
    <scope>NUCLEOTIDE SEQUENCE [LARGE SCALE GENOMIC DNA]</scope>
    <source>
        <strain evidence="1 2">Grewe 0041</strain>
    </source>
</reference>
<protein>
    <submittedName>
        <fullName evidence="1">Uncharacterized protein</fullName>
    </submittedName>
</protein>
<keyword evidence="2" id="KW-1185">Reference proteome</keyword>
<gene>
    <name evidence="1" type="ORF">ABVK25_012426</name>
</gene>
<evidence type="ECO:0000313" key="1">
    <source>
        <dbReference type="EMBL" id="KAL2044153.1"/>
    </source>
</evidence>
<comment type="caution">
    <text evidence="1">The sequence shown here is derived from an EMBL/GenBank/DDBJ whole genome shotgun (WGS) entry which is preliminary data.</text>
</comment>
<feature type="non-terminal residue" evidence="1">
    <location>
        <position position="66"/>
    </location>
</feature>